<dbReference type="InterPro" id="IPR032472">
    <property type="entry name" value="ArgoL2"/>
</dbReference>
<feature type="compositionally biased region" description="Pro residues" evidence="3">
    <location>
        <begin position="93"/>
        <end position="103"/>
    </location>
</feature>
<dbReference type="Pfam" id="PF08699">
    <property type="entry name" value="ArgoL1"/>
    <property type="match status" value="1"/>
</dbReference>
<reference evidence="6" key="3">
    <citation type="submission" date="2015-04" db="UniProtKB">
        <authorList>
            <consortium name="EnsemblPlants"/>
        </authorList>
    </citation>
    <scope>IDENTIFICATION</scope>
</reference>
<feature type="compositionally biased region" description="Pro residues" evidence="3">
    <location>
        <begin position="966"/>
        <end position="976"/>
    </location>
</feature>
<dbReference type="InterPro" id="IPR032474">
    <property type="entry name" value="Argonaute_N"/>
</dbReference>
<dbReference type="Proteomes" id="UP000032180">
    <property type="component" value="Chromosome 1"/>
</dbReference>
<dbReference type="PANTHER" id="PTHR22891">
    <property type="entry name" value="EUKARYOTIC TRANSLATION INITIATION FACTOR 2C"/>
    <property type="match status" value="1"/>
</dbReference>
<feature type="region of interest" description="Disordered" evidence="3">
    <location>
        <begin position="1712"/>
        <end position="1742"/>
    </location>
</feature>
<name>A0A0D9UZK5_9ORYZ</name>
<dbReference type="InterPro" id="IPR012337">
    <property type="entry name" value="RNaseH-like_sf"/>
</dbReference>
<proteinExistence type="inferred from homology"/>
<dbReference type="Pfam" id="PF16488">
    <property type="entry name" value="ArgoL2"/>
    <property type="match status" value="2"/>
</dbReference>
<dbReference type="InterPro" id="IPR036397">
    <property type="entry name" value="RNaseH_sf"/>
</dbReference>
<dbReference type="Gene3D" id="3.40.50.2300">
    <property type="match status" value="2"/>
</dbReference>
<feature type="region of interest" description="Disordered" evidence="3">
    <location>
        <begin position="87"/>
        <end position="115"/>
    </location>
</feature>
<comment type="similarity">
    <text evidence="1">Belongs to the argonaute family. Ago subfamily.</text>
</comment>
<dbReference type="GO" id="GO:0003723">
    <property type="term" value="F:RNA binding"/>
    <property type="evidence" value="ECO:0007669"/>
    <property type="project" value="InterPro"/>
</dbReference>
<feature type="domain" description="Piwi" evidence="5">
    <location>
        <begin position="1451"/>
        <end position="1690"/>
    </location>
</feature>
<dbReference type="Gramene" id="LPERR01G10380.1">
    <property type="protein sequence ID" value="LPERR01G10380.1"/>
    <property type="gene ID" value="LPERR01G10380"/>
</dbReference>
<feature type="region of interest" description="Disordered" evidence="3">
    <location>
        <begin position="1066"/>
        <end position="1085"/>
    </location>
</feature>
<dbReference type="GO" id="GO:0031047">
    <property type="term" value="P:regulatory ncRNA-mediated gene silencing"/>
    <property type="evidence" value="ECO:0007669"/>
    <property type="project" value="UniProtKB-KW"/>
</dbReference>
<dbReference type="InterPro" id="IPR036085">
    <property type="entry name" value="PAZ_dom_sf"/>
</dbReference>
<dbReference type="InterPro" id="IPR014811">
    <property type="entry name" value="ArgoL1"/>
</dbReference>
<evidence type="ECO:0000256" key="2">
    <source>
        <dbReference type="ARBA" id="ARBA00023158"/>
    </source>
</evidence>
<dbReference type="PROSITE" id="PS50821">
    <property type="entry name" value="PAZ"/>
    <property type="match status" value="2"/>
</dbReference>
<feature type="domain" description="Piwi" evidence="5">
    <location>
        <begin position="640"/>
        <end position="926"/>
    </location>
</feature>
<dbReference type="SMART" id="SM00950">
    <property type="entry name" value="Piwi"/>
    <property type="match status" value="2"/>
</dbReference>
<dbReference type="FunFam" id="2.170.260.10:FF:000008">
    <property type="entry name" value="Protein argonaute 7"/>
    <property type="match status" value="1"/>
</dbReference>
<dbReference type="CDD" id="cd04657">
    <property type="entry name" value="Piwi_ago-like"/>
    <property type="match status" value="1"/>
</dbReference>
<dbReference type="CDD" id="cd02846">
    <property type="entry name" value="PAZ_argonaute_like"/>
    <property type="match status" value="2"/>
</dbReference>
<dbReference type="SMART" id="SM01163">
    <property type="entry name" value="DUF1785"/>
    <property type="match status" value="2"/>
</dbReference>
<dbReference type="eggNOG" id="KOG1041">
    <property type="taxonomic scope" value="Eukaryota"/>
</dbReference>
<dbReference type="Pfam" id="PF16486">
    <property type="entry name" value="ArgoN"/>
    <property type="match status" value="2"/>
</dbReference>
<feature type="domain" description="PAZ" evidence="4">
    <location>
        <begin position="356"/>
        <end position="471"/>
    </location>
</feature>
<dbReference type="SUPFAM" id="SSF53098">
    <property type="entry name" value="Ribonuclease H-like"/>
    <property type="match status" value="2"/>
</dbReference>
<dbReference type="HOGENOM" id="CLU_236404_0_0_1"/>
<feature type="compositionally biased region" description="Basic and acidic residues" evidence="3">
    <location>
        <begin position="35"/>
        <end position="52"/>
    </location>
</feature>
<dbReference type="EnsemblPlants" id="LPERR01G10380.1">
    <property type="protein sequence ID" value="LPERR01G10380.1"/>
    <property type="gene ID" value="LPERR01G10380"/>
</dbReference>
<protein>
    <recommendedName>
        <fullName evidence="8">Piwi domain-containing protein</fullName>
    </recommendedName>
</protein>
<evidence type="ECO:0008006" key="8">
    <source>
        <dbReference type="Google" id="ProtNLM"/>
    </source>
</evidence>
<evidence type="ECO:0000313" key="6">
    <source>
        <dbReference type="EnsemblPlants" id="LPERR01G10380.1"/>
    </source>
</evidence>
<dbReference type="PROSITE" id="PS50822">
    <property type="entry name" value="PIWI"/>
    <property type="match status" value="2"/>
</dbReference>
<feature type="region of interest" description="Disordered" evidence="3">
    <location>
        <begin position="225"/>
        <end position="248"/>
    </location>
</feature>
<organism evidence="6 7">
    <name type="scientific">Leersia perrieri</name>
    <dbReference type="NCBI Taxonomy" id="77586"/>
    <lineage>
        <taxon>Eukaryota</taxon>
        <taxon>Viridiplantae</taxon>
        <taxon>Streptophyta</taxon>
        <taxon>Embryophyta</taxon>
        <taxon>Tracheophyta</taxon>
        <taxon>Spermatophyta</taxon>
        <taxon>Magnoliopsida</taxon>
        <taxon>Liliopsida</taxon>
        <taxon>Poales</taxon>
        <taxon>Poaceae</taxon>
        <taxon>BOP clade</taxon>
        <taxon>Oryzoideae</taxon>
        <taxon>Oryzeae</taxon>
        <taxon>Oryzinae</taxon>
        <taxon>Leersia</taxon>
    </lineage>
</organism>
<dbReference type="Pfam" id="PF02170">
    <property type="entry name" value="PAZ"/>
    <property type="match status" value="2"/>
</dbReference>
<dbReference type="InterPro" id="IPR003165">
    <property type="entry name" value="Piwi"/>
</dbReference>
<evidence type="ECO:0000256" key="1">
    <source>
        <dbReference type="ARBA" id="ARBA00008201"/>
    </source>
</evidence>
<evidence type="ECO:0000313" key="7">
    <source>
        <dbReference type="Proteomes" id="UP000032180"/>
    </source>
</evidence>
<sequence>MRAPRRRAGCHRLRRFFVFTILPFSPAPPTRRRGGSGERTEAFEFREGGDKGRRGRAALSERSPPFLQPSLDRAAVKALGLLQLSNSGEIEELPPPPPVPPNVEPLKTDEAKKLSKPKRALMARAGCGKKGQPIQLLTNHFKVSMKTADEYFHHYYVNLKYEDDRPVDGKGIGRRVIDKLQQTYASELANKDFAYDGEKSLFTIGALPQRNNEFTVVLEDINTGKSAANGGSPGNDSPGNDKKRVRRPYQTKTFKVELNFAAKIPMNAIAQALRGQESENTQEAIRVIDIILRQHSAKQGCLLVRQSFFHNNPSNFVDLGGGVMGCRGFHSSFRATQSGLSLNIDVSTTMIVKPGPVIDFLLANQKVDHPNKIDWAKAKRSLKNLRIRTSPANTEYKIVGLSERNCNDQLFTLKQRNGDNGDHEGVEVTVYDYFVRNRGIELRYSGDYPCINVGKPKRPTYFPIELCSLVPLQRYTKALSTLQRSSLVEKSRQKPEERMNVLSDVLKRSNYDTEPMLNSCGISIARNFTQVAGRVLQPPKLKAGNGEDLFARNGRWNFNNKRLIKASSIEKWAVVNFSARCNIRDLVRDIVKCGGMKGIKVEDPFDVIEEDPSMRRAPAARRVDDMIDKMQKKLPGQPKFLLCVLAERKNSDIYGPWKRKCLAEFGIITQCVAPTRVNDQYITNVLLKINAKLGGLNSLLQIETSPCIPLVSKVPTIILGMDVSHGSPGQSDIPSIAAVVSSREWPLVSKYRASVCSQSPKLEMIDGLFKPKGTQDDDGLIRDGVSESQFTQVLNIELDQIIEACKFLDENWSPKFTLIVAQKNHHTKFFVPGSPNNVPPGTVVDNTVCHPRNNDFYMCAHAGMIGTTRPTHYHILHDEIGFSPDDLQELVHSLSYVYQRSTTAISVVAPICYAHLAAAQVSQFVKFDEMSETSSSHGGHTLAGSAPVPELPRLHNKGEPSAMAKPPLPQPPPPKEMLPMSRKGFGTKGQPTQLLTNHFRVSVRETHGHFYHYHVDVKYEDDKPVEVKGLCRRVVDKLQETYASDLANKEFAYDGVKSLFTVGALPTTARRSPGGDDGSPGASYKKRMKWPMSVKKFTVEISFAAEIPMKAIAQVLRGQETKDSMEALRVLDITLRQHSARHFRPTESGLSLNVDVSTTMIVRPGPVIDFLLFNQSINDPHRIDWGKAKRALKNMRIKTTHTNSEFRITGLSEDTCYQQTFEIKKKNGNSSSDTVEVATVFEYYMKHWKIGLKESSHFPCLNVGKPKRPTYIPLEVYQLCHLVPLQRYTKALSTLQRSSLVEKSRQKPQERMSVLSGALRDSNYNSVPMLRECGISIAQEFTQVPARVLQAPKLNAGDGREIFACNGRWNFNKNRLILADRVQRWAVVNFSSRCKIHQLLQDLIKCGGMKGLQFDNPGYVLEEKPHMRRERAATRVNDMFDQLSSRDKPSFVLCVLPERKNCDIYGPWKHMCLVVHGIFTQCVAPTKITDQYLTNVFLKINAKLGGLNSQLQIEIKRAIPLVSETPTIIFGMDVSHGSPGRDDVPSVAAVVSSLEWPLISKYRASVCTQSPRLEMIDLLFKLVENGNHQKDCGMIRDGVSEGQFNQVLNIELAQIIKACDFFADTEWFPKFTVIVAQKNHHTKFFQQTDPTILLMSLLGTTRPTHYHVLHDENNFSPDDLQELVHNLSYVSEEHDGHLNRCSDLLRAPGGGAGVADDAASEGSSGGGGGDGATPRPVPELPRLHRNVRQSMFFC</sequence>
<keyword evidence="7" id="KW-1185">Reference proteome</keyword>
<dbReference type="Gene3D" id="3.30.420.10">
    <property type="entry name" value="Ribonuclease H-like superfamily/Ribonuclease H"/>
    <property type="match status" value="3"/>
</dbReference>
<reference evidence="6 7" key="1">
    <citation type="submission" date="2012-08" db="EMBL/GenBank/DDBJ databases">
        <title>Oryza genome evolution.</title>
        <authorList>
            <person name="Wing R.A."/>
        </authorList>
    </citation>
    <scope>NUCLEOTIDE SEQUENCE</scope>
</reference>
<feature type="region of interest" description="Disordered" evidence="3">
    <location>
        <begin position="932"/>
        <end position="978"/>
    </location>
</feature>
<reference evidence="7" key="2">
    <citation type="submission" date="2013-12" db="EMBL/GenBank/DDBJ databases">
        <authorList>
            <person name="Yu Y."/>
            <person name="Lee S."/>
            <person name="de Baynast K."/>
            <person name="Wissotski M."/>
            <person name="Liu L."/>
            <person name="Talag J."/>
            <person name="Goicoechea J."/>
            <person name="Angelova A."/>
            <person name="Jetty R."/>
            <person name="Kudrna D."/>
            <person name="Golser W."/>
            <person name="Rivera L."/>
            <person name="Zhang J."/>
            <person name="Wing R."/>
        </authorList>
    </citation>
    <scope>NUCLEOTIDE SEQUENCE</scope>
</reference>
<evidence type="ECO:0000256" key="3">
    <source>
        <dbReference type="SAM" id="MobiDB-lite"/>
    </source>
</evidence>
<dbReference type="InterPro" id="IPR045246">
    <property type="entry name" value="Piwi_ago-like"/>
</dbReference>
<dbReference type="SUPFAM" id="SSF101690">
    <property type="entry name" value="PAZ domain"/>
    <property type="match status" value="2"/>
</dbReference>
<feature type="domain" description="PAZ" evidence="4">
    <location>
        <begin position="1166"/>
        <end position="1281"/>
    </location>
</feature>
<dbReference type="STRING" id="77586.A0A0D9UZK5"/>
<evidence type="ECO:0000259" key="4">
    <source>
        <dbReference type="PROSITE" id="PS50821"/>
    </source>
</evidence>
<accession>A0A0D9UZK5</accession>
<dbReference type="InterPro" id="IPR003100">
    <property type="entry name" value="PAZ_dom"/>
</dbReference>
<feature type="region of interest" description="Disordered" evidence="3">
    <location>
        <begin position="27"/>
        <end position="67"/>
    </location>
</feature>
<evidence type="ECO:0000259" key="5">
    <source>
        <dbReference type="PROSITE" id="PS50822"/>
    </source>
</evidence>
<keyword evidence="2" id="KW-0943">RNA-mediated gene silencing</keyword>
<dbReference type="Pfam" id="PF02171">
    <property type="entry name" value="Piwi"/>
    <property type="match status" value="3"/>
</dbReference>
<dbReference type="Gene3D" id="2.170.260.10">
    <property type="entry name" value="paz domain"/>
    <property type="match status" value="2"/>
</dbReference>